<dbReference type="InterPro" id="IPR052275">
    <property type="entry name" value="Mt_Fe-S_assembly_factor"/>
</dbReference>
<evidence type="ECO:0000313" key="3">
    <source>
        <dbReference type="EMBL" id="KAJ3107177.1"/>
    </source>
</evidence>
<dbReference type="AlphaFoldDB" id="A0AAD5STS8"/>
<accession>A0AAD5STS8</accession>
<dbReference type="Pfam" id="PF01722">
    <property type="entry name" value="BolA"/>
    <property type="match status" value="1"/>
</dbReference>
<reference evidence="3" key="1">
    <citation type="submission" date="2020-05" db="EMBL/GenBank/DDBJ databases">
        <title>Phylogenomic resolution of chytrid fungi.</title>
        <authorList>
            <person name="Stajich J.E."/>
            <person name="Amses K."/>
            <person name="Simmons R."/>
            <person name="Seto K."/>
            <person name="Myers J."/>
            <person name="Bonds A."/>
            <person name="Quandt C.A."/>
            <person name="Barry K."/>
            <person name="Liu P."/>
            <person name="Grigoriev I."/>
            <person name="Longcore J.E."/>
            <person name="James T.Y."/>
        </authorList>
    </citation>
    <scope>NUCLEOTIDE SEQUENCE</scope>
    <source>
        <strain evidence="3">JEL0513</strain>
    </source>
</reference>
<dbReference type="InterPro" id="IPR002634">
    <property type="entry name" value="BolA"/>
</dbReference>
<dbReference type="PANTHER" id="PTHR46188:SF1">
    <property type="entry name" value="BOLA-LIKE PROTEIN 3"/>
    <property type="match status" value="1"/>
</dbReference>
<dbReference type="Gene3D" id="3.30.300.90">
    <property type="entry name" value="BolA-like"/>
    <property type="match status" value="1"/>
</dbReference>
<dbReference type="Proteomes" id="UP001211907">
    <property type="component" value="Unassembled WGS sequence"/>
</dbReference>
<name>A0AAD5STS8_9FUNG</name>
<evidence type="ECO:0000313" key="4">
    <source>
        <dbReference type="Proteomes" id="UP001211907"/>
    </source>
</evidence>
<dbReference type="PANTHER" id="PTHR46188">
    <property type="entry name" value="BOLA-LIKE PROTEIN 3"/>
    <property type="match status" value="1"/>
</dbReference>
<evidence type="ECO:0000256" key="1">
    <source>
        <dbReference type="ARBA" id="ARBA00005578"/>
    </source>
</evidence>
<dbReference type="GO" id="GO:0005759">
    <property type="term" value="C:mitochondrial matrix"/>
    <property type="evidence" value="ECO:0007669"/>
    <property type="project" value="TreeGrafter"/>
</dbReference>
<keyword evidence="4" id="KW-1185">Reference proteome</keyword>
<dbReference type="InterPro" id="IPR036065">
    <property type="entry name" value="BolA-like_sf"/>
</dbReference>
<dbReference type="SUPFAM" id="SSF82657">
    <property type="entry name" value="BolA-like"/>
    <property type="match status" value="1"/>
</dbReference>
<dbReference type="EMBL" id="JADGJH010001917">
    <property type="protein sequence ID" value="KAJ3107177.1"/>
    <property type="molecule type" value="Genomic_DNA"/>
</dbReference>
<comment type="caution">
    <text evidence="3">The sequence shown here is derived from an EMBL/GenBank/DDBJ whole genome shotgun (WGS) entry which is preliminary data.</text>
</comment>
<evidence type="ECO:0000256" key="2">
    <source>
        <dbReference type="RuleBase" id="RU003860"/>
    </source>
</evidence>
<gene>
    <name evidence="3" type="ORF">HK100_003619</name>
</gene>
<sequence length="138" mass="14795">MFRFASTAGNVASRLSFIYPASNLVSKTKICSALTTPSPLRLQYQNRGLAAAATATTTPSTDGEKRIFALLESALVPQKLNVKDVSGGCGAMYAVEVASEKFRGQPLVKQHRMVVAAIESEIKSAHGVQIKTEIPKQE</sequence>
<proteinExistence type="inferred from homology"/>
<comment type="similarity">
    <text evidence="1 2">Belongs to the BolA/IbaG family.</text>
</comment>
<protein>
    <recommendedName>
        <fullName evidence="5">Bola-like protein</fullName>
    </recommendedName>
</protein>
<organism evidence="3 4">
    <name type="scientific">Physocladia obscura</name>
    <dbReference type="NCBI Taxonomy" id="109957"/>
    <lineage>
        <taxon>Eukaryota</taxon>
        <taxon>Fungi</taxon>
        <taxon>Fungi incertae sedis</taxon>
        <taxon>Chytridiomycota</taxon>
        <taxon>Chytridiomycota incertae sedis</taxon>
        <taxon>Chytridiomycetes</taxon>
        <taxon>Chytridiales</taxon>
        <taxon>Chytriomycetaceae</taxon>
        <taxon>Physocladia</taxon>
    </lineage>
</organism>
<evidence type="ECO:0008006" key="5">
    <source>
        <dbReference type="Google" id="ProtNLM"/>
    </source>
</evidence>